<dbReference type="EMBL" id="VOBQ01000005">
    <property type="protein sequence ID" value="TWO71905.1"/>
    <property type="molecule type" value="Genomic_DNA"/>
</dbReference>
<organism evidence="1 2">
    <name type="scientific">Caenimonas sedimenti</name>
    <dbReference type="NCBI Taxonomy" id="2596921"/>
    <lineage>
        <taxon>Bacteria</taxon>
        <taxon>Pseudomonadati</taxon>
        <taxon>Pseudomonadota</taxon>
        <taxon>Betaproteobacteria</taxon>
        <taxon>Burkholderiales</taxon>
        <taxon>Comamonadaceae</taxon>
        <taxon>Caenimonas</taxon>
    </lineage>
</organism>
<dbReference type="RefSeq" id="WP_145892464.1">
    <property type="nucleotide sequence ID" value="NZ_VOBQ01000005.1"/>
</dbReference>
<gene>
    <name evidence="1" type="ORF">FN976_07900</name>
</gene>
<accession>A0A562ZUC5</accession>
<keyword evidence="2" id="KW-1185">Reference proteome</keyword>
<dbReference type="OrthoDB" id="8898949at2"/>
<evidence type="ECO:0008006" key="3">
    <source>
        <dbReference type="Google" id="ProtNLM"/>
    </source>
</evidence>
<comment type="caution">
    <text evidence="1">The sequence shown here is derived from an EMBL/GenBank/DDBJ whole genome shotgun (WGS) entry which is preliminary data.</text>
</comment>
<dbReference type="AlphaFoldDB" id="A0A562ZUC5"/>
<proteinExistence type="predicted"/>
<reference evidence="1 2" key="1">
    <citation type="submission" date="2019-07" db="EMBL/GenBank/DDBJ databases">
        <title>Caenimonas sedimenti sp. nov., isolated from activated sludge.</title>
        <authorList>
            <person name="Xu J."/>
        </authorList>
    </citation>
    <scope>NUCLEOTIDE SEQUENCE [LARGE SCALE GENOMIC DNA]</scope>
    <source>
        <strain evidence="1 2">HX-9-20</strain>
    </source>
</reference>
<protein>
    <recommendedName>
        <fullName evidence="3">Helix-turn-helix domain-containing protein</fullName>
    </recommendedName>
</protein>
<evidence type="ECO:0000313" key="2">
    <source>
        <dbReference type="Proteomes" id="UP000318199"/>
    </source>
</evidence>
<name>A0A562ZUC5_9BURK</name>
<dbReference type="Proteomes" id="UP000318199">
    <property type="component" value="Unassembled WGS sequence"/>
</dbReference>
<sequence length="302" mass="31839">MAWQHCELVWSESKQSGTVLLVLLYVAQRLNMQTGSWDISVAEIARACRLSERQAARSLAALKVSGELVSKRHGGIRGYNRFWLGLSSGGSAGEQMAAQAGRAGQLPSMAGAPVTNDRCPPTAIDGRGYLTSVAVLPVADVGSNMTSATPVLGLSQKLISLEGEVEVMRNNKFRDIAAALRKSGSALGSKANASLREALRLGAELSDIVAARSDAEASGAGDPLAYGLASLVNRLRQTAAHTSSVTVVAEWDCSRSSIEAEGVRRGLGTWDEKAFHSGKGESFLTYTGRVRVAREPVARAAA</sequence>
<evidence type="ECO:0000313" key="1">
    <source>
        <dbReference type="EMBL" id="TWO71905.1"/>
    </source>
</evidence>